<name>A0A7J6QXN9_PEROL</name>
<organism evidence="3 4">
    <name type="scientific">Perkinsus olseni</name>
    <name type="common">Perkinsus atlanticus</name>
    <dbReference type="NCBI Taxonomy" id="32597"/>
    <lineage>
        <taxon>Eukaryota</taxon>
        <taxon>Sar</taxon>
        <taxon>Alveolata</taxon>
        <taxon>Perkinsozoa</taxon>
        <taxon>Perkinsea</taxon>
        <taxon>Perkinsida</taxon>
        <taxon>Perkinsidae</taxon>
        <taxon>Perkinsus</taxon>
    </lineage>
</organism>
<dbReference type="EMBL" id="JABANM010026345">
    <property type="protein sequence ID" value="KAF4713128.1"/>
    <property type="molecule type" value="Genomic_DNA"/>
</dbReference>
<reference evidence="3 4" key="1">
    <citation type="submission" date="2020-04" db="EMBL/GenBank/DDBJ databases">
        <title>Perkinsus olseni comparative genomics.</title>
        <authorList>
            <person name="Bogema D.R."/>
        </authorList>
    </citation>
    <scope>NUCLEOTIDE SEQUENCE [LARGE SCALE GENOMIC DNA]</scope>
    <source>
        <strain evidence="3">ATCC PRA-205</strain>
    </source>
</reference>
<feature type="transmembrane region" description="Helical" evidence="2">
    <location>
        <begin position="180"/>
        <end position="197"/>
    </location>
</feature>
<feature type="transmembrane region" description="Helical" evidence="2">
    <location>
        <begin position="147"/>
        <end position="168"/>
    </location>
</feature>
<evidence type="ECO:0000256" key="1">
    <source>
        <dbReference type="SAM" id="MobiDB-lite"/>
    </source>
</evidence>
<gene>
    <name evidence="3" type="ORF">FOZ62_005081</name>
</gene>
<sequence length="277" mass="29628">MEVSSYRQTLCRPVSNSGLTRTASAPNLLVPQRNLPNQLPTTTAPAADGGTVEHHHHHDGLGSKKWKTTLSAMARPIAGGVISGLVIVFRIVSLASVYFSDPLIAPWIGIKGLIAAPSSVGLPFLSAITAAYVDAAGGNAKLAVSEVLTIFGATTLAFGLFLFVIVLIGRDYLNAMKSGFPQPVIYGFFTAVGLAMCKSSNDTAVGFTVKTFHDFIRTMKDKTLLLQSIAGCVCGLMNRFGSRWFPNPLVLPCIFIIELFLLYGLTDGYSIPYPTNL</sequence>
<proteinExistence type="predicted"/>
<accession>A0A7J6QXN9</accession>
<dbReference type="PANTHER" id="PTHR43310">
    <property type="entry name" value="SULFATE TRANSPORTER YBAR-RELATED"/>
    <property type="match status" value="1"/>
</dbReference>
<evidence type="ECO:0000313" key="4">
    <source>
        <dbReference type="Proteomes" id="UP000574390"/>
    </source>
</evidence>
<comment type="caution">
    <text evidence="3">The sequence shown here is derived from an EMBL/GenBank/DDBJ whole genome shotgun (WGS) entry which is preliminary data.</text>
</comment>
<keyword evidence="2" id="KW-1133">Transmembrane helix</keyword>
<keyword evidence="2" id="KW-0812">Transmembrane</keyword>
<dbReference type="PANTHER" id="PTHR43310:SF2">
    <property type="entry name" value="SLC26A_SULP TRANSPORTER DOMAIN-CONTAINING PROTEIN"/>
    <property type="match status" value="1"/>
</dbReference>
<evidence type="ECO:0000256" key="2">
    <source>
        <dbReference type="SAM" id="Phobius"/>
    </source>
</evidence>
<feature type="transmembrane region" description="Helical" evidence="2">
    <location>
        <begin position="112"/>
        <end position="135"/>
    </location>
</feature>
<evidence type="ECO:0000313" key="3">
    <source>
        <dbReference type="EMBL" id="KAF4713128.1"/>
    </source>
</evidence>
<feature type="transmembrane region" description="Helical" evidence="2">
    <location>
        <begin position="77"/>
        <end position="100"/>
    </location>
</feature>
<keyword evidence="2" id="KW-0472">Membrane</keyword>
<feature type="region of interest" description="Disordered" evidence="1">
    <location>
        <begin position="30"/>
        <end position="63"/>
    </location>
</feature>
<protein>
    <submittedName>
        <fullName evidence="3">Uncharacterized protein</fullName>
    </submittedName>
</protein>
<dbReference type="AlphaFoldDB" id="A0A7J6QXN9"/>
<feature type="transmembrane region" description="Helical" evidence="2">
    <location>
        <begin position="249"/>
        <end position="266"/>
    </location>
</feature>
<dbReference type="InterPro" id="IPR052706">
    <property type="entry name" value="Membrane-Transporter-like"/>
</dbReference>
<dbReference type="Proteomes" id="UP000574390">
    <property type="component" value="Unassembled WGS sequence"/>
</dbReference>